<gene>
    <name evidence="1" type="ORF">MENTE1834_LOCUS41525</name>
</gene>
<protein>
    <submittedName>
        <fullName evidence="1">Uncharacterized protein</fullName>
    </submittedName>
</protein>
<proteinExistence type="predicted"/>
<name>A0ACB1ATX1_MELEN</name>
<evidence type="ECO:0000313" key="2">
    <source>
        <dbReference type="Proteomes" id="UP001497535"/>
    </source>
</evidence>
<organism evidence="1 2">
    <name type="scientific">Meloidogyne enterolobii</name>
    <name type="common">Root-knot nematode worm</name>
    <name type="synonym">Meloidogyne mayaguensis</name>
    <dbReference type="NCBI Taxonomy" id="390850"/>
    <lineage>
        <taxon>Eukaryota</taxon>
        <taxon>Metazoa</taxon>
        <taxon>Ecdysozoa</taxon>
        <taxon>Nematoda</taxon>
        <taxon>Chromadorea</taxon>
        <taxon>Rhabditida</taxon>
        <taxon>Tylenchina</taxon>
        <taxon>Tylenchomorpha</taxon>
        <taxon>Tylenchoidea</taxon>
        <taxon>Meloidogynidae</taxon>
        <taxon>Meloidogyninae</taxon>
        <taxon>Meloidogyne</taxon>
    </lineage>
</organism>
<sequence>MNISSNYQTEYSSNYNRETTNNSFNNERPSTIETTHSNKINNNETIFDSNSSNVINPQEIENPKSKLRSYKQNNPEKDLVPKSGVPEKGL</sequence>
<comment type="caution">
    <text evidence="1">The sequence shown here is derived from an EMBL/GenBank/DDBJ whole genome shotgun (WGS) entry which is preliminary data.</text>
</comment>
<accession>A0ACB1ATX1</accession>
<keyword evidence="2" id="KW-1185">Reference proteome</keyword>
<reference evidence="1" key="1">
    <citation type="submission" date="2023-11" db="EMBL/GenBank/DDBJ databases">
        <authorList>
            <person name="Poullet M."/>
        </authorList>
    </citation>
    <scope>NUCLEOTIDE SEQUENCE</scope>
    <source>
        <strain evidence="1">E1834</strain>
    </source>
</reference>
<dbReference type="EMBL" id="CAVMJV010000103">
    <property type="protein sequence ID" value="CAK5098128.1"/>
    <property type="molecule type" value="Genomic_DNA"/>
</dbReference>
<evidence type="ECO:0000313" key="1">
    <source>
        <dbReference type="EMBL" id="CAK5098128.1"/>
    </source>
</evidence>
<dbReference type="Proteomes" id="UP001497535">
    <property type="component" value="Unassembled WGS sequence"/>
</dbReference>